<reference evidence="1" key="1">
    <citation type="submission" date="2020-09" db="EMBL/GenBank/DDBJ databases">
        <title>New species isolated from human feces.</title>
        <authorList>
            <person name="Kitahara M."/>
            <person name="Shigeno Y."/>
            <person name="Shime M."/>
            <person name="Matsumoto Y."/>
            <person name="Nakamura S."/>
            <person name="Motooka D."/>
            <person name="Fukuoka S."/>
            <person name="Nishikawa H."/>
            <person name="Benno Y."/>
        </authorList>
    </citation>
    <scope>NUCLEOTIDE SEQUENCE</scope>
    <source>
        <strain evidence="1">MM59</strain>
    </source>
</reference>
<proteinExistence type="predicted"/>
<dbReference type="Proteomes" id="UP000679848">
    <property type="component" value="Chromosome"/>
</dbReference>
<evidence type="ECO:0000313" key="2">
    <source>
        <dbReference type="Proteomes" id="UP000679848"/>
    </source>
</evidence>
<dbReference type="AlphaFoldDB" id="A0A810QB64"/>
<dbReference type="EMBL" id="AP023420">
    <property type="protein sequence ID" value="BCK85499.1"/>
    <property type="molecule type" value="Genomic_DNA"/>
</dbReference>
<keyword evidence="2" id="KW-1185">Reference proteome</keyword>
<organism evidence="1 2">
    <name type="scientific">Pusillibacter faecalis</name>
    <dbReference type="NCBI Taxonomy" id="2714358"/>
    <lineage>
        <taxon>Bacteria</taxon>
        <taxon>Bacillati</taxon>
        <taxon>Bacillota</taxon>
        <taxon>Clostridia</taxon>
        <taxon>Eubacteriales</taxon>
        <taxon>Oscillospiraceae</taxon>
        <taxon>Pusillibacter</taxon>
    </lineage>
</organism>
<sequence>MRTWILPHEEGRIYGPPYVVFLGQGCAVVANRHRAGEGELKWEFMSSWKVILAGGKME</sequence>
<evidence type="ECO:0000313" key="1">
    <source>
        <dbReference type="EMBL" id="BCK85499.1"/>
    </source>
</evidence>
<name>A0A810QB64_9FIRM</name>
<dbReference type="KEGG" id="pfaa:MM59RIKEN_28180"/>
<accession>A0A810QB64</accession>
<dbReference type="PROSITE" id="PS51257">
    <property type="entry name" value="PROKAR_LIPOPROTEIN"/>
    <property type="match status" value="1"/>
</dbReference>
<gene>
    <name evidence="1" type="ORF">MM59RIKEN_28180</name>
</gene>
<protein>
    <submittedName>
        <fullName evidence="1">Uncharacterized protein</fullName>
    </submittedName>
</protein>